<accession>A0A8J5UWU5</accession>
<keyword evidence="4" id="KW-0479">Metal-binding</keyword>
<dbReference type="RefSeq" id="XP_049262127.1">
    <property type="nucleotide sequence ID" value="XM_049408564.1"/>
</dbReference>
<evidence type="ECO:0000313" key="8">
    <source>
        <dbReference type="Proteomes" id="UP000694255"/>
    </source>
</evidence>
<sequence>MLTRRLRNISLLSKQTIKMSTNINSNALARLSLTQKHINPTRSTWTHGRTITHPNISNVNQGTKYTSDFKNYAIDQSTGKVLSYFHDIPLELDVEAKEANMIVEIPRWSNAKFEISTKLPANPIIQDSKNGKVRFVKNLFPHHGYIHNYGAFPQTWEDPTTEHSGLFGDNDPLDVCEIGSLILKTGDIKRVKILGSIALIDDGELDWKVIVVNVDDPLANEVYDVHHLITKCPGLLETTRQWFKDYKLPDGKPENTFAYNAVFKNARDTIETIQQCNNSWKQLVLGQIKSDKKLPTTTNVTLKGTPGYVKDIGVSLDNPSKPDAEIPIAIQKNYFMVIE</sequence>
<dbReference type="InterPro" id="IPR008162">
    <property type="entry name" value="Pyrophosphatase"/>
</dbReference>
<dbReference type="GO" id="GO:0004427">
    <property type="term" value="F:inorganic diphosphate phosphatase activity"/>
    <property type="evidence" value="ECO:0007669"/>
    <property type="project" value="UniProtKB-EC"/>
</dbReference>
<keyword evidence="8" id="KW-1185">Reference proteome</keyword>
<evidence type="ECO:0000256" key="2">
    <source>
        <dbReference type="ARBA" id="ARBA00006220"/>
    </source>
</evidence>
<dbReference type="PANTHER" id="PTHR10286">
    <property type="entry name" value="INORGANIC PYROPHOSPHATASE"/>
    <property type="match status" value="1"/>
</dbReference>
<dbReference type="CDD" id="cd00412">
    <property type="entry name" value="pyrophosphatase"/>
    <property type="match status" value="1"/>
</dbReference>
<comment type="similarity">
    <text evidence="2">Belongs to the PPase family.</text>
</comment>
<dbReference type="EC" id="3.6.1.1" evidence="3"/>
<evidence type="ECO:0000256" key="6">
    <source>
        <dbReference type="ARBA" id="ARBA00022842"/>
    </source>
</evidence>
<reference evidence="7 8" key="1">
    <citation type="journal article" date="2021" name="DNA Res.">
        <title>Genome analysis of Candida subhashii reveals its hybrid nature and dual mitochondrial genome conformations.</title>
        <authorList>
            <person name="Mixao V."/>
            <person name="Hegedusova E."/>
            <person name="Saus E."/>
            <person name="Pryszcz L.P."/>
            <person name="Cillingova A."/>
            <person name="Nosek J."/>
            <person name="Gabaldon T."/>
        </authorList>
    </citation>
    <scope>NUCLEOTIDE SEQUENCE [LARGE SCALE GENOMIC DNA]</scope>
    <source>
        <strain evidence="7 8">CBS 10753</strain>
    </source>
</reference>
<protein>
    <recommendedName>
        <fullName evidence="3">inorganic diphosphatase</fullName>
        <ecNumber evidence="3">3.6.1.1</ecNumber>
    </recommendedName>
</protein>
<evidence type="ECO:0000313" key="7">
    <source>
        <dbReference type="EMBL" id="KAG7661894.1"/>
    </source>
</evidence>
<dbReference type="Pfam" id="PF00719">
    <property type="entry name" value="Pyrophosphatase"/>
    <property type="match status" value="1"/>
</dbReference>
<dbReference type="PROSITE" id="PS00387">
    <property type="entry name" value="PPASE"/>
    <property type="match status" value="1"/>
</dbReference>
<evidence type="ECO:0000256" key="1">
    <source>
        <dbReference type="ARBA" id="ARBA00001946"/>
    </source>
</evidence>
<keyword evidence="6" id="KW-0460">Magnesium</keyword>
<dbReference type="GeneID" id="73471389"/>
<dbReference type="GO" id="GO:0005737">
    <property type="term" value="C:cytoplasm"/>
    <property type="evidence" value="ECO:0007669"/>
    <property type="project" value="InterPro"/>
</dbReference>
<keyword evidence="5" id="KW-0378">Hydrolase</keyword>
<dbReference type="GO" id="GO:0000287">
    <property type="term" value="F:magnesium ion binding"/>
    <property type="evidence" value="ECO:0007669"/>
    <property type="project" value="InterPro"/>
</dbReference>
<evidence type="ECO:0000256" key="5">
    <source>
        <dbReference type="ARBA" id="ARBA00022801"/>
    </source>
</evidence>
<dbReference type="AlphaFoldDB" id="A0A8J5UWU5"/>
<comment type="cofactor">
    <cofactor evidence="1">
        <name>Mg(2+)</name>
        <dbReference type="ChEBI" id="CHEBI:18420"/>
    </cofactor>
</comment>
<gene>
    <name evidence="7" type="ORF">J8A68_004589</name>
</gene>
<name>A0A8J5UWU5_9ASCO</name>
<evidence type="ECO:0000256" key="3">
    <source>
        <dbReference type="ARBA" id="ARBA00012146"/>
    </source>
</evidence>
<dbReference type="OrthoDB" id="1608002at2759"/>
<dbReference type="GO" id="GO:0006796">
    <property type="term" value="P:phosphate-containing compound metabolic process"/>
    <property type="evidence" value="ECO:0007669"/>
    <property type="project" value="InterPro"/>
</dbReference>
<proteinExistence type="inferred from homology"/>
<organism evidence="7 8">
    <name type="scientific">[Candida] subhashii</name>
    <dbReference type="NCBI Taxonomy" id="561895"/>
    <lineage>
        <taxon>Eukaryota</taxon>
        <taxon>Fungi</taxon>
        <taxon>Dikarya</taxon>
        <taxon>Ascomycota</taxon>
        <taxon>Saccharomycotina</taxon>
        <taxon>Pichiomycetes</taxon>
        <taxon>Debaryomycetaceae</taxon>
        <taxon>Spathaspora</taxon>
    </lineage>
</organism>
<comment type="caution">
    <text evidence="7">The sequence shown here is derived from an EMBL/GenBank/DDBJ whole genome shotgun (WGS) entry which is preliminary data.</text>
</comment>
<dbReference type="Proteomes" id="UP000694255">
    <property type="component" value="Unassembled WGS sequence"/>
</dbReference>
<dbReference type="FunFam" id="3.90.80.10:FF:000007">
    <property type="entry name" value="Inorganic pyrophosphatase, mitochondrial"/>
    <property type="match status" value="1"/>
</dbReference>
<evidence type="ECO:0000256" key="4">
    <source>
        <dbReference type="ARBA" id="ARBA00022723"/>
    </source>
</evidence>
<dbReference type="EMBL" id="JAGSYN010000190">
    <property type="protein sequence ID" value="KAG7661894.1"/>
    <property type="molecule type" value="Genomic_DNA"/>
</dbReference>